<dbReference type="PANTHER" id="PTHR43639:SF1">
    <property type="entry name" value="SHORT-CHAIN DEHYDROGENASE_REDUCTASE FAMILY PROTEIN"/>
    <property type="match status" value="1"/>
</dbReference>
<dbReference type="SUPFAM" id="SSF51735">
    <property type="entry name" value="NAD(P)-binding Rossmann-fold domains"/>
    <property type="match status" value="1"/>
</dbReference>
<reference evidence="3" key="2">
    <citation type="submission" date="2021-04" db="EMBL/GenBank/DDBJ databases">
        <authorList>
            <person name="Gilroy R."/>
        </authorList>
    </citation>
    <scope>NUCLEOTIDE SEQUENCE</scope>
    <source>
        <strain evidence="3">687</strain>
    </source>
</reference>
<evidence type="ECO:0000256" key="2">
    <source>
        <dbReference type="ARBA" id="ARBA00023002"/>
    </source>
</evidence>
<keyword evidence="2" id="KW-0560">Oxidoreductase</keyword>
<dbReference type="FunFam" id="3.40.50.720:FF:000084">
    <property type="entry name" value="Short-chain dehydrogenase reductase"/>
    <property type="match status" value="1"/>
</dbReference>
<evidence type="ECO:0000313" key="3">
    <source>
        <dbReference type="EMBL" id="MBU3826964.1"/>
    </source>
</evidence>
<evidence type="ECO:0000313" key="4">
    <source>
        <dbReference type="Proteomes" id="UP000824150"/>
    </source>
</evidence>
<comment type="caution">
    <text evidence="3">The sequence shown here is derived from an EMBL/GenBank/DDBJ whole genome shotgun (WGS) entry which is preliminary data.</text>
</comment>
<dbReference type="CDD" id="cd05233">
    <property type="entry name" value="SDR_c"/>
    <property type="match status" value="1"/>
</dbReference>
<dbReference type="Proteomes" id="UP000824150">
    <property type="component" value="Unassembled WGS sequence"/>
</dbReference>
<gene>
    <name evidence="3" type="ORF">IAA31_05690</name>
</gene>
<sequence length="254" mass="27783">MTKVAIVTGSSQGIGLGVVKCFLAAGYQVASCSEKDFSQIPACQELLAKFGDARYFYQKCDVTKLEDIKSFIDSAYQHFGRIDVLVSNAGANVFKGVDCKVEDFEFNFHLNLRSHWYAAKCAKPYLEQSHGCVLVTSSNHAFSTIPGCAPYNMTKRALLSLVQSITIEWGPQVRAVAIAPGFIDTEGNQAWFNSHSDPQAVREQTVQNHPVKRLGTVEDIGHLCVFLASEQASFIAGTTILIDGGRSCLMQDSQ</sequence>
<accession>A0A9E2KPB9</accession>
<protein>
    <submittedName>
        <fullName evidence="3">SDR family oxidoreductase</fullName>
    </submittedName>
</protein>
<dbReference type="AlphaFoldDB" id="A0A9E2KPB9"/>
<dbReference type="GO" id="GO:0016491">
    <property type="term" value="F:oxidoreductase activity"/>
    <property type="evidence" value="ECO:0007669"/>
    <property type="project" value="UniProtKB-KW"/>
</dbReference>
<dbReference type="EMBL" id="JAHLFG010000062">
    <property type="protein sequence ID" value="MBU3826964.1"/>
    <property type="molecule type" value="Genomic_DNA"/>
</dbReference>
<dbReference type="Pfam" id="PF13561">
    <property type="entry name" value="adh_short_C2"/>
    <property type="match status" value="1"/>
</dbReference>
<dbReference type="InterPro" id="IPR036291">
    <property type="entry name" value="NAD(P)-bd_dom_sf"/>
</dbReference>
<comment type="similarity">
    <text evidence="1">Belongs to the short-chain dehydrogenases/reductases (SDR) family.</text>
</comment>
<organism evidence="3 4">
    <name type="scientific">Candidatus Anaerobiospirillum merdipullorum</name>
    <dbReference type="NCBI Taxonomy" id="2838450"/>
    <lineage>
        <taxon>Bacteria</taxon>
        <taxon>Pseudomonadati</taxon>
        <taxon>Pseudomonadota</taxon>
        <taxon>Gammaproteobacteria</taxon>
        <taxon>Aeromonadales</taxon>
        <taxon>Succinivibrionaceae</taxon>
        <taxon>Anaerobiospirillum</taxon>
    </lineage>
</organism>
<dbReference type="PRINTS" id="PR00081">
    <property type="entry name" value="GDHRDH"/>
</dbReference>
<reference evidence="3" key="1">
    <citation type="journal article" date="2021" name="PeerJ">
        <title>Extensive microbial diversity within the chicken gut microbiome revealed by metagenomics and culture.</title>
        <authorList>
            <person name="Gilroy R."/>
            <person name="Ravi A."/>
            <person name="Getino M."/>
            <person name="Pursley I."/>
            <person name="Horton D.L."/>
            <person name="Alikhan N.F."/>
            <person name="Baker D."/>
            <person name="Gharbi K."/>
            <person name="Hall N."/>
            <person name="Watson M."/>
            <person name="Adriaenssens E.M."/>
            <person name="Foster-Nyarko E."/>
            <person name="Jarju S."/>
            <person name="Secka A."/>
            <person name="Antonio M."/>
            <person name="Oren A."/>
            <person name="Chaudhuri R.R."/>
            <person name="La Ragione R."/>
            <person name="Hildebrand F."/>
            <person name="Pallen M.J."/>
        </authorList>
    </citation>
    <scope>NUCLEOTIDE SEQUENCE</scope>
    <source>
        <strain evidence="3">687</strain>
    </source>
</reference>
<dbReference type="Gene3D" id="3.40.50.720">
    <property type="entry name" value="NAD(P)-binding Rossmann-like Domain"/>
    <property type="match status" value="1"/>
</dbReference>
<proteinExistence type="inferred from homology"/>
<name>A0A9E2KPB9_9GAMM</name>
<dbReference type="InterPro" id="IPR002347">
    <property type="entry name" value="SDR_fam"/>
</dbReference>
<dbReference type="PANTHER" id="PTHR43639">
    <property type="entry name" value="OXIDOREDUCTASE, SHORT-CHAIN DEHYDROGENASE/REDUCTASE FAMILY (AFU_ORTHOLOGUE AFUA_5G02870)"/>
    <property type="match status" value="1"/>
</dbReference>
<evidence type="ECO:0000256" key="1">
    <source>
        <dbReference type="ARBA" id="ARBA00006484"/>
    </source>
</evidence>